<reference evidence="7 8" key="1">
    <citation type="submission" date="2019-11" db="EMBL/GenBank/DDBJ databases">
        <authorList>
            <person name="Cheng Q."/>
            <person name="Yang Z."/>
        </authorList>
    </citation>
    <scope>NUCLEOTIDE SEQUENCE [LARGE SCALE GENOMIC DNA]</scope>
    <source>
        <strain evidence="7 8">HX-22-1</strain>
    </source>
</reference>
<dbReference type="InterPro" id="IPR050696">
    <property type="entry name" value="FtsA/MreB"/>
</dbReference>
<sequence>MNLKALFNFNLEKIFNRISVINQRVYGDSINIIKPPVNYNTIENEHHQSDEIITVADIGNYKIAVFIARLNASKKIEIIGFGESKTEGIKKGIIANYSKVSQCLKNAIDKAAKQADFIPKSICASISCAVKAYEHQEICVRKRHSEIISDDIEKLKLAIHQSRLYANEYILYTESMHFNVDGVDEIINPIGMNGTSIEGIFKVLTCPSVCIKNLRRCCDLIGISLKTTYPSIITSAESILNREEKAEGVIVVDIGAEKSDIAIYKNSSLFFTERIPYGGNMITKDIAKYTGLFLKNAEEIKIKHGNAIYLNIDDNETIEAKLFKHYKKAVFKKDLAFVIQCRLIEILELINFIISSHIDKHQIIYGIVFTGGPSNTPQFKKLLKPIFKTNYFYDFKIKPIFTTINPEIKKLLNQPTYTSALGILELEFKKH</sequence>
<keyword evidence="2 5" id="KW-0132">Cell division</keyword>
<keyword evidence="4 5" id="KW-0131">Cell cycle</keyword>
<dbReference type="EMBL" id="WKJI01000004">
    <property type="protein sequence ID" value="MRX48266.1"/>
    <property type="molecule type" value="Genomic_DNA"/>
</dbReference>
<dbReference type="Proteomes" id="UP000462931">
    <property type="component" value="Unassembled WGS sequence"/>
</dbReference>
<comment type="function">
    <text evidence="5">Cell division protein that is involved in the assembly of the Z ring. May serve as a membrane anchor for the Z ring.</text>
</comment>
<dbReference type="Gene3D" id="3.30.1490.110">
    <property type="match status" value="1"/>
</dbReference>
<dbReference type="InterPro" id="IPR003494">
    <property type="entry name" value="SHS2_FtsA"/>
</dbReference>
<dbReference type="RefSeq" id="WP_154288359.1">
    <property type="nucleotide sequence ID" value="NZ_WKJI01000004.1"/>
</dbReference>
<evidence type="ECO:0000313" key="7">
    <source>
        <dbReference type="EMBL" id="MRX48266.1"/>
    </source>
</evidence>
<evidence type="ECO:0000256" key="5">
    <source>
        <dbReference type="PIRNR" id="PIRNR003101"/>
    </source>
</evidence>
<dbReference type="NCBIfam" id="TIGR01174">
    <property type="entry name" value="ftsA"/>
    <property type="match status" value="1"/>
</dbReference>
<evidence type="ECO:0000256" key="3">
    <source>
        <dbReference type="ARBA" id="ARBA00023136"/>
    </source>
</evidence>
<evidence type="ECO:0000313" key="8">
    <source>
        <dbReference type="Proteomes" id="UP000462931"/>
    </source>
</evidence>
<dbReference type="GO" id="GO:0051301">
    <property type="term" value="P:cell division"/>
    <property type="evidence" value="ECO:0007669"/>
    <property type="project" value="UniProtKB-KW"/>
</dbReference>
<dbReference type="Gene3D" id="3.30.420.40">
    <property type="match status" value="1"/>
</dbReference>
<dbReference type="PANTHER" id="PTHR32432">
    <property type="entry name" value="CELL DIVISION PROTEIN FTSA-RELATED"/>
    <property type="match status" value="1"/>
</dbReference>
<dbReference type="SMART" id="SM00842">
    <property type="entry name" value="FtsA"/>
    <property type="match status" value="1"/>
</dbReference>
<comment type="subunit">
    <text evidence="5">Interacts with FtsZ.</text>
</comment>
<dbReference type="PIRSF" id="PIRSF003101">
    <property type="entry name" value="FtsA"/>
    <property type="match status" value="1"/>
</dbReference>
<evidence type="ECO:0000259" key="6">
    <source>
        <dbReference type="SMART" id="SM00842"/>
    </source>
</evidence>
<dbReference type="GO" id="GO:0009898">
    <property type="term" value="C:cytoplasmic side of plasma membrane"/>
    <property type="evidence" value="ECO:0007669"/>
    <property type="project" value="TreeGrafter"/>
</dbReference>
<name>A0A7K0FQN2_9SPHI</name>
<comment type="similarity">
    <text evidence="5">Belongs to the FtsA/MreB family.</text>
</comment>
<dbReference type="Pfam" id="PF02491">
    <property type="entry name" value="SHS2_FTSA"/>
    <property type="match status" value="1"/>
</dbReference>
<keyword evidence="1" id="KW-1003">Cell membrane</keyword>
<proteinExistence type="inferred from homology"/>
<accession>A0A7K0FQN2</accession>
<protein>
    <recommendedName>
        <fullName evidence="5">Cell division protein FtsA</fullName>
    </recommendedName>
</protein>
<dbReference type="InterPro" id="IPR020823">
    <property type="entry name" value="Cell_div_FtsA"/>
</dbReference>
<dbReference type="Pfam" id="PF14450">
    <property type="entry name" value="FtsA"/>
    <property type="match status" value="1"/>
</dbReference>
<dbReference type="InterPro" id="IPR043129">
    <property type="entry name" value="ATPase_NBD"/>
</dbReference>
<dbReference type="GO" id="GO:0032153">
    <property type="term" value="C:cell division site"/>
    <property type="evidence" value="ECO:0007669"/>
    <property type="project" value="TreeGrafter"/>
</dbReference>
<keyword evidence="8" id="KW-1185">Reference proteome</keyword>
<gene>
    <name evidence="7" type="primary">ftsA</name>
    <name evidence="7" type="ORF">GJJ64_13790</name>
</gene>
<evidence type="ECO:0000256" key="4">
    <source>
        <dbReference type="ARBA" id="ARBA00023306"/>
    </source>
</evidence>
<comment type="caution">
    <text evidence="7">The sequence shown here is derived from an EMBL/GenBank/DDBJ whole genome shotgun (WGS) entry which is preliminary data.</text>
</comment>
<keyword evidence="3" id="KW-0472">Membrane</keyword>
<dbReference type="AlphaFoldDB" id="A0A7K0FQN2"/>
<feature type="domain" description="SHS2" evidence="6">
    <location>
        <begin position="53"/>
        <end position="239"/>
    </location>
</feature>
<evidence type="ECO:0000256" key="1">
    <source>
        <dbReference type="ARBA" id="ARBA00022475"/>
    </source>
</evidence>
<organism evidence="7 8">
    <name type="scientific">Pedobacter puniceum</name>
    <dbReference type="NCBI Taxonomy" id="2666136"/>
    <lineage>
        <taxon>Bacteria</taxon>
        <taxon>Pseudomonadati</taxon>
        <taxon>Bacteroidota</taxon>
        <taxon>Sphingobacteriia</taxon>
        <taxon>Sphingobacteriales</taxon>
        <taxon>Sphingobacteriaceae</taxon>
        <taxon>Pedobacter</taxon>
    </lineage>
</organism>
<dbReference type="PANTHER" id="PTHR32432:SF4">
    <property type="entry name" value="CELL DIVISION PROTEIN FTSA"/>
    <property type="match status" value="1"/>
</dbReference>
<dbReference type="SUPFAM" id="SSF53067">
    <property type="entry name" value="Actin-like ATPase domain"/>
    <property type="match status" value="2"/>
</dbReference>
<evidence type="ECO:0000256" key="2">
    <source>
        <dbReference type="ARBA" id="ARBA00022618"/>
    </source>
</evidence>